<keyword evidence="1" id="KW-1133">Transmembrane helix</keyword>
<dbReference type="EMBL" id="RXOF01000006">
    <property type="protein sequence ID" value="RTQ49534.1"/>
    <property type="molecule type" value="Genomic_DNA"/>
</dbReference>
<comment type="caution">
    <text evidence="2">The sequence shown here is derived from an EMBL/GenBank/DDBJ whole genome shotgun (WGS) entry which is preliminary data.</text>
</comment>
<protein>
    <recommendedName>
        <fullName evidence="4">SRPBCC family protein</fullName>
    </recommendedName>
</protein>
<evidence type="ECO:0000313" key="2">
    <source>
        <dbReference type="EMBL" id="RTQ49534.1"/>
    </source>
</evidence>
<dbReference type="Gene3D" id="3.30.530.20">
    <property type="match status" value="1"/>
</dbReference>
<dbReference type="InterPro" id="IPR023393">
    <property type="entry name" value="START-like_dom_sf"/>
</dbReference>
<name>A0A3S0H4U3_9BACT</name>
<evidence type="ECO:0000256" key="1">
    <source>
        <dbReference type="SAM" id="Phobius"/>
    </source>
</evidence>
<feature type="transmembrane region" description="Helical" evidence="1">
    <location>
        <begin position="12"/>
        <end position="33"/>
    </location>
</feature>
<evidence type="ECO:0008006" key="4">
    <source>
        <dbReference type="Google" id="ProtNLM"/>
    </source>
</evidence>
<feature type="transmembrane region" description="Helical" evidence="1">
    <location>
        <begin position="67"/>
        <end position="87"/>
    </location>
</feature>
<reference evidence="2 3" key="1">
    <citation type="submission" date="2018-12" db="EMBL/GenBank/DDBJ databases">
        <title>Hymenobacter gummosus sp. nov., isolated from a spring.</title>
        <authorList>
            <person name="Nie L."/>
        </authorList>
    </citation>
    <scope>NUCLEOTIDE SEQUENCE [LARGE SCALE GENOMIC DNA]</scope>
    <source>
        <strain evidence="2 3">KCTC 52166</strain>
    </source>
</reference>
<proteinExistence type="predicted"/>
<accession>A0A3S0H4U3</accession>
<dbReference type="Proteomes" id="UP000282184">
    <property type="component" value="Unassembled WGS sequence"/>
</dbReference>
<keyword evidence="1" id="KW-0472">Membrane</keyword>
<organism evidence="2 3">
    <name type="scientific">Hymenobacter gummosus</name>
    <dbReference type="NCBI Taxonomy" id="1776032"/>
    <lineage>
        <taxon>Bacteria</taxon>
        <taxon>Pseudomonadati</taxon>
        <taxon>Bacteroidota</taxon>
        <taxon>Cytophagia</taxon>
        <taxon>Cytophagales</taxon>
        <taxon>Hymenobacteraceae</taxon>
        <taxon>Hymenobacter</taxon>
    </lineage>
</organism>
<feature type="transmembrane region" description="Helical" evidence="1">
    <location>
        <begin position="126"/>
        <end position="143"/>
    </location>
</feature>
<dbReference type="AlphaFoldDB" id="A0A3S0H4U3"/>
<dbReference type="RefSeq" id="WP_126693393.1">
    <property type="nucleotide sequence ID" value="NZ_RXOF01000006.1"/>
</dbReference>
<feature type="transmembrane region" description="Helical" evidence="1">
    <location>
        <begin position="93"/>
        <end position="114"/>
    </location>
</feature>
<keyword evidence="1" id="KW-0812">Transmembrane</keyword>
<keyword evidence="3" id="KW-1185">Reference proteome</keyword>
<evidence type="ECO:0000313" key="3">
    <source>
        <dbReference type="Proteomes" id="UP000282184"/>
    </source>
</evidence>
<gene>
    <name evidence="2" type="ORF">EJV47_11955</name>
</gene>
<dbReference type="OrthoDB" id="118637at2"/>
<sequence>MAAFPSRHIPKLAALLAGVVYALIFRGLFNIGFRQVGGLLMLSFLVAVPLGLGVLTAHFTPKSRGNAWRYVFAPWISVTLFLAVAFLTHLEGAICLIIIMPLFFLVSWLGARLYKLFEPKDEDPQDFMLVSAVALLPLLAGLIEGQFTAPDSLRRVQNVVDVAAPPAVVWQHIIRVPPITAAELGPSVVDRIGFPRPVEATLTREGVGGVRHATFERGVEFIETVDAWVPERKISFSIAPNTATIPPTTFDEHVIVGGRFFDVLRGTYELQPLPGGRTRLILYSQQRLSTNLNAYAGLWTDYVMSEIQRRILQVVKRRCETTLTISEHHAARSEPKVDVVKHLACFD</sequence>
<feature type="transmembrane region" description="Helical" evidence="1">
    <location>
        <begin position="39"/>
        <end position="60"/>
    </location>
</feature>
<dbReference type="SUPFAM" id="SSF55961">
    <property type="entry name" value="Bet v1-like"/>
    <property type="match status" value="1"/>
</dbReference>